<dbReference type="GO" id="GO:0000466">
    <property type="term" value="P:maturation of 5.8S rRNA from tricistronic rRNA transcript (SSU-rRNA, 5.8S rRNA, LSU-rRNA)"/>
    <property type="evidence" value="ECO:0007669"/>
    <property type="project" value="UniProtKB-UniRule"/>
</dbReference>
<dbReference type="GO" id="GO:0030687">
    <property type="term" value="C:preribosome, large subunit precursor"/>
    <property type="evidence" value="ECO:0007669"/>
    <property type="project" value="UniProtKB-UniRule"/>
</dbReference>
<dbReference type="SUPFAM" id="SSF50978">
    <property type="entry name" value="WD40 repeat-like"/>
    <property type="match status" value="1"/>
</dbReference>
<evidence type="ECO:0000259" key="9">
    <source>
        <dbReference type="SMART" id="SM01035"/>
    </source>
</evidence>
<evidence type="ECO:0000313" key="10">
    <source>
        <dbReference type="EMBL" id="KAK9831813.1"/>
    </source>
</evidence>
<evidence type="ECO:0000256" key="5">
    <source>
        <dbReference type="ARBA" id="ARBA00023242"/>
    </source>
</evidence>
<evidence type="ECO:0000256" key="6">
    <source>
        <dbReference type="HAMAP-Rule" id="MF_03027"/>
    </source>
</evidence>
<accession>A0AAW1RDB3</accession>
<keyword evidence="1 6" id="KW-0690">Ribosome biogenesis</keyword>
<reference evidence="10 11" key="1">
    <citation type="journal article" date="2024" name="Nat. Commun.">
        <title>Phylogenomics reveals the evolutionary origins of lichenization in chlorophyte algae.</title>
        <authorList>
            <person name="Puginier C."/>
            <person name="Libourel C."/>
            <person name="Otte J."/>
            <person name="Skaloud P."/>
            <person name="Haon M."/>
            <person name="Grisel S."/>
            <person name="Petersen M."/>
            <person name="Berrin J.G."/>
            <person name="Delaux P.M."/>
            <person name="Dal Grande F."/>
            <person name="Keller J."/>
        </authorList>
    </citation>
    <scope>NUCLEOTIDE SEQUENCE [LARGE SCALE GENOMIC DNA]</scope>
    <source>
        <strain evidence="10 11">SAG 2145</strain>
    </source>
</reference>
<dbReference type="PANTHER" id="PTHR17605:SF0">
    <property type="entry name" value="RIBOSOME BIOGENESIS PROTEIN BOP1"/>
    <property type="match status" value="1"/>
</dbReference>
<evidence type="ECO:0000256" key="4">
    <source>
        <dbReference type="ARBA" id="ARBA00022737"/>
    </source>
</evidence>
<evidence type="ECO:0000313" key="11">
    <source>
        <dbReference type="Proteomes" id="UP001438707"/>
    </source>
</evidence>
<feature type="repeat" description="WD" evidence="7">
    <location>
        <begin position="414"/>
        <end position="455"/>
    </location>
</feature>
<dbReference type="Gene3D" id="2.130.10.10">
    <property type="entry name" value="YVTN repeat-like/Quinoprotein amine dehydrogenase"/>
    <property type="match status" value="1"/>
</dbReference>
<dbReference type="PROSITE" id="PS00678">
    <property type="entry name" value="WD_REPEATS_1"/>
    <property type="match status" value="1"/>
</dbReference>
<dbReference type="SMART" id="SM00320">
    <property type="entry name" value="WD40"/>
    <property type="match status" value="7"/>
</dbReference>
<dbReference type="PROSITE" id="PS50294">
    <property type="entry name" value="WD_REPEATS_REGION"/>
    <property type="match status" value="1"/>
</dbReference>
<keyword evidence="3 7" id="KW-0853">WD repeat</keyword>
<dbReference type="AlphaFoldDB" id="A0AAW1RDB3"/>
<dbReference type="InterPro" id="IPR015943">
    <property type="entry name" value="WD40/YVTN_repeat-like_dom_sf"/>
</dbReference>
<feature type="region of interest" description="Disordered" evidence="8">
    <location>
        <begin position="1"/>
        <end position="79"/>
    </location>
</feature>
<sequence length="753" mass="83864">MKRRVPSGAAKAAIEPIPEDSDAALDTGSLKLSSSDSEVSSYPSDEVASDISFESSEEEVPDAPVPEAAAAAAAASDQDELDRAVLDYVVASQQVAESSASPEEARTAAAQPSPRADSDAEQEGDTSDEERPQRNTVGDVPLQWYRDEDHIGYDREGQKLIREVQKKDRLDALIQRNDDESAWRTLYDEYNDEELTLSKEELQMVQRIREGQFPHIEVNPYEPEAEWYSKDREIHPLSGAPEPKRRFVPSKWEEKRIVKLVRALRKGWIKRDRTPKMDEAPAYMLWQDDGMVADRPSSGLAYVPAPKPQLPGHDESFNPPKEFLLSEEEAAARRMQAEENGDPAPWMPASFDALRRVPLYSDFIKERFERCLDLYLAPRARRMRLHIPSPEALLPQLPKPRDLQPFPTTILLKFLGHTGKVRSVAPDHSGQWLASGGDDGLLRVWEVRSGRCMRSWDLQAPIHCVAWCPNPSLRLLSAASASRLVLVPSGTGTQEVERGAAEALEEACSQSALAASDESRPMCSWQRLLQHEGAAELVHLHPVRQIAWHGRGDYFASVAPTGNTQAVLVHQLSKGATQNPFQRNRGRVTNVLFHPVRPFLFVATQNSIRIYDLARQALANRLLGGSGVIASMAVHPSGDHVIVGSADKRLAWYDMDLSTKPYRALHYHSAALRSVAFHPTYPLFASASDDATVHIFHGMVYQDLLTNPLIVPVKILRGHRQHEHEGVLSCSFHPQQPWIFAAGADGEIALFGN</sequence>
<dbReference type="EMBL" id="JALJOS010000013">
    <property type="protein sequence ID" value="KAK9831813.1"/>
    <property type="molecule type" value="Genomic_DNA"/>
</dbReference>
<feature type="domain" description="BOP1 N-terminal" evidence="9">
    <location>
        <begin position="145"/>
        <end position="407"/>
    </location>
</feature>
<evidence type="ECO:0000256" key="8">
    <source>
        <dbReference type="SAM" id="MobiDB-lite"/>
    </source>
</evidence>
<dbReference type="InterPro" id="IPR012953">
    <property type="entry name" value="BOP1_N_dom"/>
</dbReference>
<name>A0AAW1RDB3_9CHLO</name>
<dbReference type="InterPro" id="IPR001680">
    <property type="entry name" value="WD40_rpt"/>
</dbReference>
<evidence type="ECO:0000256" key="2">
    <source>
        <dbReference type="ARBA" id="ARBA00022552"/>
    </source>
</evidence>
<feature type="compositionally biased region" description="Acidic residues" evidence="8">
    <location>
        <begin position="119"/>
        <end position="128"/>
    </location>
</feature>
<dbReference type="InterPro" id="IPR028598">
    <property type="entry name" value="BOP1/Erb1"/>
</dbReference>
<gene>
    <name evidence="10" type="ORF">WJX74_010419</name>
</gene>
<comment type="function">
    <text evidence="6">Required for maturation of ribosomal RNAs and formation of the large ribosomal subunit.</text>
</comment>
<keyword evidence="5 6" id="KW-0539">Nucleus</keyword>
<dbReference type="FunFam" id="2.130.10.10:FF:000061">
    <property type="entry name" value="Ribosome biogenesis protein BOP1 homolog"/>
    <property type="match status" value="1"/>
</dbReference>
<keyword evidence="2 6" id="KW-0698">rRNA processing</keyword>
<keyword evidence="4" id="KW-0677">Repeat</keyword>
<organism evidence="10 11">
    <name type="scientific">Apatococcus lobatus</name>
    <dbReference type="NCBI Taxonomy" id="904363"/>
    <lineage>
        <taxon>Eukaryota</taxon>
        <taxon>Viridiplantae</taxon>
        <taxon>Chlorophyta</taxon>
        <taxon>core chlorophytes</taxon>
        <taxon>Trebouxiophyceae</taxon>
        <taxon>Chlorellales</taxon>
        <taxon>Chlorellaceae</taxon>
        <taxon>Apatococcus</taxon>
    </lineage>
</organism>
<dbReference type="PROSITE" id="PS50082">
    <property type="entry name" value="WD_REPEATS_2"/>
    <property type="match status" value="2"/>
</dbReference>
<evidence type="ECO:0000256" key="3">
    <source>
        <dbReference type="ARBA" id="ARBA00022574"/>
    </source>
</evidence>
<dbReference type="PANTHER" id="PTHR17605">
    <property type="entry name" value="RIBOSOME BIOGENESIS PROTEIN BOP1 BLOCK OF PROLIFERATION 1 PROTEIN"/>
    <property type="match status" value="1"/>
</dbReference>
<feature type="compositionally biased region" description="Low complexity" evidence="8">
    <location>
        <begin position="25"/>
        <end position="45"/>
    </location>
</feature>
<feature type="region of interest" description="Disordered" evidence="8">
    <location>
        <begin position="93"/>
        <end position="143"/>
    </location>
</feature>
<feature type="compositionally biased region" description="Low complexity" evidence="8">
    <location>
        <begin position="65"/>
        <end position="76"/>
    </location>
</feature>
<dbReference type="GO" id="GO:0005654">
    <property type="term" value="C:nucleoplasm"/>
    <property type="evidence" value="ECO:0007669"/>
    <property type="project" value="UniProtKB-SubCell"/>
</dbReference>
<comment type="subcellular location">
    <subcellularLocation>
        <location evidence="6">Nucleus</location>
        <location evidence="6">Nucleolus</location>
    </subcellularLocation>
    <subcellularLocation>
        <location evidence="6">Nucleus</location>
        <location evidence="6">Nucleoplasm</location>
    </subcellularLocation>
</comment>
<dbReference type="SMART" id="SM01035">
    <property type="entry name" value="BOP1NT"/>
    <property type="match status" value="1"/>
</dbReference>
<dbReference type="InterPro" id="IPR036322">
    <property type="entry name" value="WD40_repeat_dom_sf"/>
</dbReference>
<protein>
    <recommendedName>
        <fullName evidence="6">Ribosome biogenesis protein BOP1 homolog</fullName>
    </recommendedName>
</protein>
<dbReference type="HAMAP" id="MF_03027">
    <property type="entry name" value="BOP1"/>
    <property type="match status" value="1"/>
</dbReference>
<dbReference type="GO" id="GO:0043021">
    <property type="term" value="F:ribonucleoprotein complex binding"/>
    <property type="evidence" value="ECO:0007669"/>
    <property type="project" value="UniProtKB-UniRule"/>
</dbReference>
<dbReference type="InterPro" id="IPR019775">
    <property type="entry name" value="WD40_repeat_CS"/>
</dbReference>
<feature type="repeat" description="WD" evidence="7">
    <location>
        <begin position="665"/>
        <end position="696"/>
    </location>
</feature>
<dbReference type="Proteomes" id="UP001438707">
    <property type="component" value="Unassembled WGS sequence"/>
</dbReference>
<dbReference type="Pfam" id="PF00400">
    <property type="entry name" value="WD40"/>
    <property type="match status" value="4"/>
</dbReference>
<comment type="similarity">
    <text evidence="6">Belongs to the WD repeat BOP1/ERB1 family.</text>
</comment>
<feature type="compositionally biased region" description="Low complexity" evidence="8">
    <location>
        <begin position="93"/>
        <end position="111"/>
    </location>
</feature>
<dbReference type="Pfam" id="PF08145">
    <property type="entry name" value="BOP1NT"/>
    <property type="match status" value="1"/>
</dbReference>
<evidence type="ECO:0000256" key="1">
    <source>
        <dbReference type="ARBA" id="ARBA00022517"/>
    </source>
</evidence>
<keyword evidence="11" id="KW-1185">Reference proteome</keyword>
<comment type="caution">
    <text evidence="10">The sequence shown here is derived from an EMBL/GenBank/DDBJ whole genome shotgun (WGS) entry which is preliminary data.</text>
</comment>
<evidence type="ECO:0000256" key="7">
    <source>
        <dbReference type="PROSITE-ProRule" id="PRU00221"/>
    </source>
</evidence>
<proteinExistence type="inferred from homology"/>
<dbReference type="GO" id="GO:0070545">
    <property type="term" value="C:PeBoW complex"/>
    <property type="evidence" value="ECO:0007669"/>
    <property type="project" value="TreeGrafter"/>
</dbReference>
<dbReference type="GO" id="GO:0000463">
    <property type="term" value="P:maturation of LSU-rRNA from tricistronic rRNA transcript (SSU-rRNA, 5.8S rRNA, LSU-rRNA)"/>
    <property type="evidence" value="ECO:0007669"/>
    <property type="project" value="UniProtKB-UniRule"/>
</dbReference>